<accession>A0A7N2LJ82</accession>
<dbReference type="AlphaFoldDB" id="A0A7N2LJ82"/>
<evidence type="ECO:0000256" key="1">
    <source>
        <dbReference type="SAM" id="SignalP"/>
    </source>
</evidence>
<dbReference type="EMBL" id="LRBV02000004">
    <property type="status" value="NOT_ANNOTATED_CDS"/>
    <property type="molecule type" value="Genomic_DNA"/>
</dbReference>
<proteinExistence type="predicted"/>
<keyword evidence="3" id="KW-1185">Reference proteome</keyword>
<name>A0A7N2LJ82_QUELO</name>
<protein>
    <submittedName>
        <fullName evidence="2">Uncharacterized protein</fullName>
    </submittedName>
</protein>
<feature type="signal peptide" evidence="1">
    <location>
        <begin position="1"/>
        <end position="29"/>
    </location>
</feature>
<organism evidence="2 3">
    <name type="scientific">Quercus lobata</name>
    <name type="common">Valley oak</name>
    <dbReference type="NCBI Taxonomy" id="97700"/>
    <lineage>
        <taxon>Eukaryota</taxon>
        <taxon>Viridiplantae</taxon>
        <taxon>Streptophyta</taxon>
        <taxon>Embryophyta</taxon>
        <taxon>Tracheophyta</taxon>
        <taxon>Spermatophyta</taxon>
        <taxon>Magnoliopsida</taxon>
        <taxon>eudicotyledons</taxon>
        <taxon>Gunneridae</taxon>
        <taxon>Pentapetalae</taxon>
        <taxon>rosids</taxon>
        <taxon>fabids</taxon>
        <taxon>Fagales</taxon>
        <taxon>Fagaceae</taxon>
        <taxon>Quercus</taxon>
    </lineage>
</organism>
<feature type="chain" id="PRO_5029602792" evidence="1">
    <location>
        <begin position="30"/>
        <end position="119"/>
    </location>
</feature>
<evidence type="ECO:0000313" key="2">
    <source>
        <dbReference type="EnsemblPlants" id="QL04p092880:mrna:CDS:2"/>
    </source>
</evidence>
<dbReference type="EnsemblPlants" id="QL04p092880:mrna">
    <property type="protein sequence ID" value="QL04p092880:mrna:CDS:2"/>
    <property type="gene ID" value="QL04p092880"/>
</dbReference>
<dbReference type="InParanoid" id="A0A7N2LJ82"/>
<evidence type="ECO:0000313" key="3">
    <source>
        <dbReference type="Proteomes" id="UP000594261"/>
    </source>
</evidence>
<dbReference type="Gramene" id="QL04p092880:mrna">
    <property type="protein sequence ID" value="QL04p092880:mrna:CDS:2"/>
    <property type="gene ID" value="QL04p092880"/>
</dbReference>
<sequence>MILSRNMLLLVLVTQALLLISMPAHKGEATNMMKNNQVLDSLRAQVPPISLPVPNSPTTGDTQISEKAFASDLPLLRRELLKGYTRQSAPSPETYIPASTNTLANHIAAPAPSPLPGSC</sequence>
<keyword evidence="1" id="KW-0732">Signal</keyword>
<reference evidence="2 3" key="1">
    <citation type="journal article" date="2016" name="G3 (Bethesda)">
        <title>First Draft Assembly and Annotation of the Genome of a California Endemic Oak Quercus lobata Nee (Fagaceae).</title>
        <authorList>
            <person name="Sork V.L."/>
            <person name="Fitz-Gibbon S.T."/>
            <person name="Puiu D."/>
            <person name="Crepeau M."/>
            <person name="Gugger P.F."/>
            <person name="Sherman R."/>
            <person name="Stevens K."/>
            <person name="Langley C.H."/>
            <person name="Pellegrini M."/>
            <person name="Salzberg S.L."/>
        </authorList>
    </citation>
    <scope>NUCLEOTIDE SEQUENCE [LARGE SCALE GENOMIC DNA]</scope>
    <source>
        <strain evidence="2 3">cv. SW786</strain>
    </source>
</reference>
<reference evidence="2" key="2">
    <citation type="submission" date="2021-01" db="UniProtKB">
        <authorList>
            <consortium name="EnsemblPlants"/>
        </authorList>
    </citation>
    <scope>IDENTIFICATION</scope>
</reference>
<dbReference type="Proteomes" id="UP000594261">
    <property type="component" value="Chromosome 4"/>
</dbReference>